<protein>
    <submittedName>
        <fullName evidence="1">Uncharacterized protein</fullName>
    </submittedName>
</protein>
<accession>A0AA38S413</accession>
<sequence>MVRIEDDSHMGLDTAQTPYAEAASGGNFPQWRKALRRGNAALEVEGHGTLPGLECANPLEREGFAFGNADTGGAWLVVARADCRIDKPERKVRMNVSHSCPLCPGRQRVQWPGQRVAIPRGCELTPKEPVPVRIAAATRAEIRNRLVIAGSHTAVYPFPGLVPHRPITLWELGHA</sequence>
<dbReference type="AlphaFoldDB" id="A0AA38S413"/>
<name>A0AA38S413_9ASTR</name>
<proteinExistence type="predicted"/>
<comment type="caution">
    <text evidence="1">The sequence shown here is derived from an EMBL/GenBank/DDBJ whole genome shotgun (WGS) entry which is preliminary data.</text>
</comment>
<dbReference type="EMBL" id="JARYMX010000382">
    <property type="protein sequence ID" value="KAJ9535284.1"/>
    <property type="molecule type" value="Genomic_DNA"/>
</dbReference>
<organism evidence="1 2">
    <name type="scientific">Centaurea solstitialis</name>
    <name type="common">yellow star-thistle</name>
    <dbReference type="NCBI Taxonomy" id="347529"/>
    <lineage>
        <taxon>Eukaryota</taxon>
        <taxon>Viridiplantae</taxon>
        <taxon>Streptophyta</taxon>
        <taxon>Embryophyta</taxon>
        <taxon>Tracheophyta</taxon>
        <taxon>Spermatophyta</taxon>
        <taxon>Magnoliopsida</taxon>
        <taxon>eudicotyledons</taxon>
        <taxon>Gunneridae</taxon>
        <taxon>Pentapetalae</taxon>
        <taxon>asterids</taxon>
        <taxon>campanulids</taxon>
        <taxon>Asterales</taxon>
        <taxon>Asteraceae</taxon>
        <taxon>Carduoideae</taxon>
        <taxon>Cardueae</taxon>
        <taxon>Centaureinae</taxon>
        <taxon>Centaurea</taxon>
    </lineage>
</organism>
<evidence type="ECO:0000313" key="2">
    <source>
        <dbReference type="Proteomes" id="UP001172457"/>
    </source>
</evidence>
<reference evidence="1" key="1">
    <citation type="submission" date="2023-03" db="EMBL/GenBank/DDBJ databases">
        <title>Chromosome-scale reference genome and RAD-based genetic map of yellow starthistle (Centaurea solstitialis) reveal putative structural variation and QTLs associated with invader traits.</title>
        <authorList>
            <person name="Reatini B."/>
            <person name="Cang F.A."/>
            <person name="Jiang Q."/>
            <person name="Mckibben M.T.W."/>
            <person name="Barker M.S."/>
            <person name="Rieseberg L.H."/>
            <person name="Dlugosch K.M."/>
        </authorList>
    </citation>
    <scope>NUCLEOTIDE SEQUENCE</scope>
    <source>
        <strain evidence="1">CAN-66</strain>
        <tissue evidence="1">Leaf</tissue>
    </source>
</reference>
<gene>
    <name evidence="1" type="ORF">OSB04_un001616</name>
</gene>
<dbReference type="Proteomes" id="UP001172457">
    <property type="component" value="Unassembled WGS sequence"/>
</dbReference>
<evidence type="ECO:0000313" key="1">
    <source>
        <dbReference type="EMBL" id="KAJ9535284.1"/>
    </source>
</evidence>
<keyword evidence="2" id="KW-1185">Reference proteome</keyword>